<evidence type="ECO:0000256" key="4">
    <source>
        <dbReference type="ARBA" id="ARBA00023143"/>
    </source>
</evidence>
<protein>
    <recommendedName>
        <fullName evidence="3 6">Flagellar basal-body rod protein FlgC</fullName>
    </recommendedName>
</protein>
<evidence type="ECO:0000313" key="9">
    <source>
        <dbReference type="EMBL" id="GAC43122.1"/>
    </source>
</evidence>
<dbReference type="InterPro" id="IPR019776">
    <property type="entry name" value="Flagellar_basal_body_rod_CS"/>
</dbReference>
<gene>
    <name evidence="9" type="ORF">PPOP_2489</name>
</gene>
<dbReference type="GO" id="GO:0071978">
    <property type="term" value="P:bacterial-type flagellum-dependent swarming motility"/>
    <property type="evidence" value="ECO:0007669"/>
    <property type="project" value="TreeGrafter"/>
</dbReference>
<evidence type="ECO:0000259" key="7">
    <source>
        <dbReference type="Pfam" id="PF00460"/>
    </source>
</evidence>
<dbReference type="AlphaFoldDB" id="M9LBC6"/>
<reference evidence="9 10" key="1">
    <citation type="submission" date="2012-10" db="EMBL/GenBank/DDBJ databases">
        <title>Draft Genome Sequence of Paenibacillus popilliae ATCC 14706T.</title>
        <authorList>
            <person name="Iiyama K."/>
            <person name="Mori K."/>
            <person name="Mon H."/>
            <person name="Chieda Y."/>
            <person name="Lee J.M."/>
            <person name="Kusakabe T."/>
            <person name="Tashiro K."/>
            <person name="Asano S."/>
            <person name="Yasunaga-Aoki C."/>
            <person name="Shimizu S."/>
        </authorList>
    </citation>
    <scope>NUCLEOTIDE SEQUENCE [LARGE SCALE GENOMIC DNA]</scope>
    <source>
        <strain evidence="9 10">ATCC 14706</strain>
    </source>
</reference>
<comment type="subcellular location">
    <subcellularLocation>
        <location evidence="1 6">Bacterial flagellum basal body</location>
    </subcellularLocation>
</comment>
<comment type="caution">
    <text evidence="9">The sequence shown here is derived from an EMBL/GenBank/DDBJ whole genome shotgun (WGS) entry which is preliminary data.</text>
</comment>
<feature type="domain" description="Flagellar basal-body/hook protein C-terminal" evidence="8">
    <location>
        <begin position="104"/>
        <end position="147"/>
    </location>
</feature>
<dbReference type="InterPro" id="IPR001444">
    <property type="entry name" value="Flag_bb_rod_N"/>
</dbReference>
<comment type="similarity">
    <text evidence="2">Belongs to the flagella basal body rod proteins family.</text>
</comment>
<keyword evidence="9" id="KW-0282">Flagellum</keyword>
<keyword evidence="4 6" id="KW-0975">Bacterial flagellum</keyword>
<evidence type="ECO:0000256" key="1">
    <source>
        <dbReference type="ARBA" id="ARBA00004117"/>
    </source>
</evidence>
<evidence type="ECO:0000256" key="2">
    <source>
        <dbReference type="ARBA" id="ARBA00009677"/>
    </source>
</evidence>
<dbReference type="PANTHER" id="PTHR30435:SF2">
    <property type="entry name" value="FLAGELLAR BASAL-BODY ROD PROTEIN FLGC"/>
    <property type="match status" value="1"/>
</dbReference>
<keyword evidence="9" id="KW-0969">Cilium</keyword>
<keyword evidence="9" id="KW-0966">Cell projection</keyword>
<evidence type="ECO:0000256" key="6">
    <source>
        <dbReference type="RuleBase" id="RU362062"/>
    </source>
</evidence>
<sequence>MNISNSFNISSSGLTAQRLRMDVISSNIANMESTRAQYVDGKFVPYTRKVVVMSPTESSFQQSLQEAMQGSHNAGGVKVAQIKEDTSTPYKIVYNPSHPDADEQGNVYMPNVDMMKEMVDMISATRSYEANVTALNASKSMIMKALEIGKS</sequence>
<dbReference type="OrthoDB" id="9794148at2"/>
<dbReference type="InterPro" id="IPR010930">
    <property type="entry name" value="Flg_bb/hook_C_dom"/>
</dbReference>
<evidence type="ECO:0000259" key="8">
    <source>
        <dbReference type="Pfam" id="PF06429"/>
    </source>
</evidence>
<organism evidence="9 10">
    <name type="scientific">Paenibacillus popilliae ATCC 14706</name>
    <dbReference type="NCBI Taxonomy" id="1212764"/>
    <lineage>
        <taxon>Bacteria</taxon>
        <taxon>Bacillati</taxon>
        <taxon>Bacillota</taxon>
        <taxon>Bacilli</taxon>
        <taxon>Bacillales</taxon>
        <taxon>Paenibacillaceae</taxon>
        <taxon>Paenibacillus</taxon>
    </lineage>
</organism>
<evidence type="ECO:0000256" key="3">
    <source>
        <dbReference type="ARBA" id="ARBA00017941"/>
    </source>
</evidence>
<dbReference type="Pfam" id="PF00460">
    <property type="entry name" value="Flg_bb_rod"/>
    <property type="match status" value="1"/>
</dbReference>
<dbReference type="Pfam" id="PF06429">
    <property type="entry name" value="Flg_bbr_C"/>
    <property type="match status" value="1"/>
</dbReference>
<dbReference type="InterPro" id="IPR006299">
    <property type="entry name" value="FlgC"/>
</dbReference>
<dbReference type="GO" id="GO:0030694">
    <property type="term" value="C:bacterial-type flagellum basal body, rod"/>
    <property type="evidence" value="ECO:0007669"/>
    <property type="project" value="UniProtKB-UniRule"/>
</dbReference>
<dbReference type="RefSeq" id="WP_006286695.1">
    <property type="nucleotide sequence ID" value="NZ_BALG01000185.1"/>
</dbReference>
<dbReference type="PROSITE" id="PS00588">
    <property type="entry name" value="FLAGELLA_BB_ROD"/>
    <property type="match status" value="1"/>
</dbReference>
<evidence type="ECO:0000313" key="10">
    <source>
        <dbReference type="Proteomes" id="UP000029453"/>
    </source>
</evidence>
<keyword evidence="10" id="KW-1185">Reference proteome</keyword>
<feature type="domain" description="Flagellar basal body rod protein N-terminal" evidence="7">
    <location>
        <begin position="8"/>
        <end position="36"/>
    </location>
</feature>
<dbReference type="EMBL" id="BALG01000185">
    <property type="protein sequence ID" value="GAC43122.1"/>
    <property type="molecule type" value="Genomic_DNA"/>
</dbReference>
<dbReference type="Proteomes" id="UP000029453">
    <property type="component" value="Unassembled WGS sequence"/>
</dbReference>
<dbReference type="NCBIfam" id="TIGR01395">
    <property type="entry name" value="FlgC"/>
    <property type="match status" value="1"/>
</dbReference>
<evidence type="ECO:0000256" key="5">
    <source>
        <dbReference type="ARBA" id="ARBA00025933"/>
    </source>
</evidence>
<proteinExistence type="inferred from homology"/>
<name>M9LBC6_PAEPP</name>
<accession>M9LBC6</accession>
<dbReference type="PANTHER" id="PTHR30435">
    <property type="entry name" value="FLAGELLAR PROTEIN"/>
    <property type="match status" value="1"/>
</dbReference>
<comment type="subunit">
    <text evidence="5 6">The basal body constitutes a major portion of the flagellar organelle and consists of four rings (L,P,S, and M) mounted on a central rod. The rod consists of about 26 subunits of FlgG in the distal portion, and FlgB, FlgC and FlgF are thought to build up the proximal portion of the rod with about 6 subunits each.</text>
</comment>